<dbReference type="Pfam" id="PF02475">
    <property type="entry name" value="TRM5-TYW2_MTfase"/>
    <property type="match status" value="1"/>
</dbReference>
<protein>
    <recommendedName>
        <fullName evidence="11">tRNA (guanine(37)-N1)-methyltransferase</fullName>
        <ecNumber evidence="11">2.1.1.228</ecNumber>
    </recommendedName>
    <alternativeName>
        <fullName evidence="11">M1G-methyltransferase</fullName>
    </alternativeName>
    <alternativeName>
        <fullName evidence="11">tRNA [GM37] methyltransferase</fullName>
    </alternativeName>
    <alternativeName>
        <fullName evidence="11">tRNA methyltransferase 5 homolog</fullName>
    </alternativeName>
</protein>
<feature type="domain" description="SAM-dependent methyltransferase TRM5/TYW2-type" evidence="13">
    <location>
        <begin position="218"/>
        <end position="528"/>
    </location>
</feature>
<feature type="binding site" evidence="11">
    <location>
        <begin position="345"/>
        <end position="346"/>
    </location>
    <ligand>
        <name>S-adenosyl-L-methionine</name>
        <dbReference type="ChEBI" id="CHEBI:59789"/>
    </ligand>
</feature>
<evidence type="ECO:0000256" key="6">
    <source>
        <dbReference type="ARBA" id="ARBA00022694"/>
    </source>
</evidence>
<evidence type="ECO:0000256" key="1">
    <source>
        <dbReference type="ARBA" id="ARBA00009775"/>
    </source>
</evidence>
<evidence type="ECO:0000313" key="14">
    <source>
        <dbReference type="EMBL" id="KAK7103350.1"/>
    </source>
</evidence>
<comment type="function">
    <text evidence="11">Specifically methylates the N1 position of guanosine-37 in various cytoplasmic and mitochondrial tRNAs. Methylation is not dependent on the nature of the nucleoside 5' of the target nucleoside. This is the first step in the biosynthesis of wybutosine (yW), a modified base adjacent to the anticodon of tRNAs and required for accurate decoding.</text>
</comment>
<evidence type="ECO:0000256" key="7">
    <source>
        <dbReference type="ARBA" id="ARBA00023128"/>
    </source>
</evidence>
<evidence type="ECO:0000256" key="8">
    <source>
        <dbReference type="ARBA" id="ARBA00023242"/>
    </source>
</evidence>
<dbReference type="GO" id="GO:0002939">
    <property type="term" value="P:tRNA N1-guanine methylation"/>
    <property type="evidence" value="ECO:0007669"/>
    <property type="project" value="TreeGrafter"/>
</dbReference>
<dbReference type="PROSITE" id="PS51684">
    <property type="entry name" value="SAM_MT_TRM5_TYW2"/>
    <property type="match status" value="1"/>
</dbReference>
<dbReference type="Gene3D" id="3.40.50.150">
    <property type="entry name" value="Vaccinia Virus protein VP39"/>
    <property type="match status" value="1"/>
</dbReference>
<dbReference type="EC" id="2.1.1.228" evidence="11"/>
<dbReference type="GO" id="GO:0070901">
    <property type="term" value="P:mitochondrial tRNA methylation"/>
    <property type="evidence" value="ECO:0007669"/>
    <property type="project" value="TreeGrafter"/>
</dbReference>
<name>A0AAN9BCD3_9CAEN</name>
<dbReference type="FunFam" id="3.30.300.110:FF:000001">
    <property type="entry name" value="tRNA (guanine(37)-N1)-methyltransferase"/>
    <property type="match status" value="1"/>
</dbReference>
<comment type="subcellular location">
    <subcellularLocation>
        <location evidence="11">Mitochondrion matrix</location>
    </subcellularLocation>
    <subcellularLocation>
        <location evidence="11">Nucleus</location>
    </subcellularLocation>
    <subcellularLocation>
        <location evidence="11">Cytoplasm</location>
    </subcellularLocation>
    <text evidence="11">Predominantly in the mitochondria and in the nucleus.</text>
</comment>
<comment type="caution">
    <text evidence="14">The sequence shown here is derived from an EMBL/GenBank/DDBJ whole genome shotgun (WGS) entry which is preliminary data.</text>
</comment>
<feature type="region of interest" description="Disordered" evidence="12">
    <location>
        <begin position="545"/>
        <end position="565"/>
    </location>
</feature>
<dbReference type="Proteomes" id="UP001374579">
    <property type="component" value="Unassembled WGS sequence"/>
</dbReference>
<dbReference type="InterPro" id="IPR029063">
    <property type="entry name" value="SAM-dependent_MTases_sf"/>
</dbReference>
<keyword evidence="15" id="KW-1185">Reference proteome</keyword>
<organism evidence="14 15">
    <name type="scientific">Littorina saxatilis</name>
    <dbReference type="NCBI Taxonomy" id="31220"/>
    <lineage>
        <taxon>Eukaryota</taxon>
        <taxon>Metazoa</taxon>
        <taxon>Spiralia</taxon>
        <taxon>Lophotrochozoa</taxon>
        <taxon>Mollusca</taxon>
        <taxon>Gastropoda</taxon>
        <taxon>Caenogastropoda</taxon>
        <taxon>Littorinimorpha</taxon>
        <taxon>Littorinoidea</taxon>
        <taxon>Littorinidae</taxon>
        <taxon>Littorina</taxon>
    </lineage>
</organism>
<dbReference type="InterPro" id="IPR056743">
    <property type="entry name" value="TRM5-TYW2-like_MTfase"/>
</dbReference>
<keyword evidence="3 11" id="KW-0489">Methyltransferase</keyword>
<evidence type="ECO:0000313" key="15">
    <source>
        <dbReference type="Proteomes" id="UP001374579"/>
    </source>
</evidence>
<gene>
    <name evidence="14" type="ORF">V1264_018268</name>
</gene>
<comment type="function">
    <text evidence="9">Involved in mitochondrial tRNA methylation. Specifically methylates the N1 position of guanosine-37 in various tRNAs. Methylation is not dependent on the nature of the nucleoside 5' of the target nucleoside. This is the first step in the biosynthesis of wybutosine (yW), a modified base adjacent to the anticodon of tRNAs and required for accurate decoding.</text>
</comment>
<evidence type="ECO:0000256" key="4">
    <source>
        <dbReference type="ARBA" id="ARBA00022679"/>
    </source>
</evidence>
<dbReference type="AlphaFoldDB" id="A0AAN9BCD3"/>
<reference evidence="14 15" key="1">
    <citation type="submission" date="2024-02" db="EMBL/GenBank/DDBJ databases">
        <title>Chromosome-scale genome assembly of the rough periwinkle Littorina saxatilis.</title>
        <authorList>
            <person name="De Jode A."/>
            <person name="Faria R."/>
            <person name="Formenti G."/>
            <person name="Sims Y."/>
            <person name="Smith T.P."/>
            <person name="Tracey A."/>
            <person name="Wood J.M.D."/>
            <person name="Zagrodzka Z.B."/>
            <person name="Johannesson K."/>
            <person name="Butlin R.K."/>
            <person name="Leder E.H."/>
        </authorList>
    </citation>
    <scope>NUCLEOTIDE SEQUENCE [LARGE SCALE GENOMIC DNA]</scope>
    <source>
        <strain evidence="14">Snail1</strain>
        <tissue evidence="14">Muscle</tissue>
    </source>
</reference>
<comment type="subunit">
    <text evidence="11">Monomer.</text>
</comment>
<accession>A0AAN9BCD3</accession>
<dbReference type="Pfam" id="PF25133">
    <property type="entry name" value="TYW2_N_2"/>
    <property type="match status" value="1"/>
</dbReference>
<dbReference type="GO" id="GO:0005634">
    <property type="term" value="C:nucleus"/>
    <property type="evidence" value="ECO:0007669"/>
    <property type="project" value="UniProtKB-SubCell"/>
</dbReference>
<evidence type="ECO:0000259" key="13">
    <source>
        <dbReference type="PROSITE" id="PS51684"/>
    </source>
</evidence>
<feature type="binding site" evidence="11">
    <location>
        <position position="438"/>
    </location>
    <ligand>
        <name>S-adenosyl-L-methionine</name>
        <dbReference type="ChEBI" id="CHEBI:59789"/>
    </ligand>
</feature>
<dbReference type="InterPro" id="IPR056744">
    <property type="entry name" value="TRM5/TYW2-like_N"/>
</dbReference>
<keyword evidence="4 11" id="KW-0808">Transferase</keyword>
<keyword evidence="7 11" id="KW-0496">Mitochondrion</keyword>
<sequence length="565" mass="62841">MTSRLASLFTRLVRLIKKSPPQNIAVHRILVPDRFSGPKAVSVIYRVEDSFSFQTRKITQAYLRLLQQFSQERAMLSNQEPTTPVISPPETVRGMKTLDRKLFSCTVSIPAIKIPSKHIGAITKILKSFTFKIQRVKPIAELAKDDSQHASHKLCLLNPEKVKSGQDFSAEDAEKLAEFDVDVKDVFYFDVDLGYDNWTAAELLRAVLPAESEGVSSYSIIGHIAHLNLKSEVMDYKHLIGEVILDKNPSVKTVVNKLNTIDNTFRNFQMELLAGEDNFITRAKENGSVFEMDFAKVYWNPRLSTEHQRVVDLINKDDILYDVFAGVGPFAIPVAKKGATVLANDLNPNSYDALVNNVKLNKVKGERLKAFNLDGREFIKTVVKEDLVSRLKRSVNDLHNKAGDLISAAAEKTDGKKQEPTCGDSEAAESQHLYIAMNLPALALEFLDAYCGLLSDFPSESQGDCDVLKALPTVLCYCFSKSDNPEADVRSRAESIMGHELPADSKVRSVRNVAPNKEMMCLVFRLSPEVLFSAGVKDTEVKDCDGGLGVDDQPPSKKQRVSEAL</sequence>
<dbReference type="SUPFAM" id="SSF53335">
    <property type="entry name" value="S-adenosyl-L-methionine-dependent methyltransferases"/>
    <property type="match status" value="1"/>
</dbReference>
<dbReference type="Gene3D" id="3.30.300.110">
    <property type="entry name" value="Met-10+ protein-like domains"/>
    <property type="match status" value="1"/>
</dbReference>
<evidence type="ECO:0000256" key="10">
    <source>
        <dbReference type="ARBA" id="ARBA00047783"/>
    </source>
</evidence>
<dbReference type="EMBL" id="JBAMIC010000008">
    <property type="protein sequence ID" value="KAK7103350.1"/>
    <property type="molecule type" value="Genomic_DNA"/>
</dbReference>
<dbReference type="InterPro" id="IPR030382">
    <property type="entry name" value="MeTrfase_TRM5/TYW2"/>
</dbReference>
<comment type="similarity">
    <text evidence="11">Belongs to the TRM5 / TYW2 family.</text>
</comment>
<comment type="catalytic activity">
    <reaction evidence="10 11">
        <text>guanosine(37) in tRNA + S-adenosyl-L-methionine = N(1)-methylguanosine(37) in tRNA + S-adenosyl-L-homocysteine + H(+)</text>
        <dbReference type="Rhea" id="RHEA:36899"/>
        <dbReference type="Rhea" id="RHEA-COMP:10145"/>
        <dbReference type="Rhea" id="RHEA-COMP:10147"/>
        <dbReference type="ChEBI" id="CHEBI:15378"/>
        <dbReference type="ChEBI" id="CHEBI:57856"/>
        <dbReference type="ChEBI" id="CHEBI:59789"/>
        <dbReference type="ChEBI" id="CHEBI:73542"/>
        <dbReference type="ChEBI" id="CHEBI:74269"/>
        <dbReference type="EC" id="2.1.1.228"/>
    </reaction>
</comment>
<dbReference type="PANTHER" id="PTHR23245:SF36">
    <property type="entry name" value="TRNA (GUANINE(37)-N1)-METHYLTRANSFERASE"/>
    <property type="match status" value="1"/>
</dbReference>
<keyword evidence="5 11" id="KW-0949">S-adenosyl-L-methionine</keyword>
<dbReference type="GO" id="GO:0052906">
    <property type="term" value="F:tRNA (guanine(37)-N1)-methyltransferase activity"/>
    <property type="evidence" value="ECO:0007669"/>
    <property type="project" value="UniProtKB-UniRule"/>
</dbReference>
<keyword evidence="2 11" id="KW-0963">Cytoplasm</keyword>
<evidence type="ECO:0000256" key="11">
    <source>
        <dbReference type="HAMAP-Rule" id="MF_03152"/>
    </source>
</evidence>
<proteinExistence type="inferred from homology"/>
<feature type="binding site" evidence="11">
    <location>
        <position position="307"/>
    </location>
    <ligand>
        <name>S-adenosyl-L-methionine</name>
        <dbReference type="ChEBI" id="CHEBI:59789"/>
    </ligand>
</feature>
<dbReference type="InterPro" id="IPR025792">
    <property type="entry name" value="tRNA_Gua_MeTrfase_euk"/>
</dbReference>
<dbReference type="PANTHER" id="PTHR23245">
    <property type="entry name" value="TRNA METHYLTRANSFERASE"/>
    <property type="match status" value="1"/>
</dbReference>
<feature type="binding site" evidence="11">
    <location>
        <begin position="374"/>
        <end position="375"/>
    </location>
    <ligand>
        <name>S-adenosyl-L-methionine</name>
        <dbReference type="ChEBI" id="CHEBI:59789"/>
    </ligand>
</feature>
<dbReference type="HAMAP" id="MF_03152">
    <property type="entry name" value="TRM5"/>
    <property type="match status" value="1"/>
</dbReference>
<evidence type="ECO:0000256" key="12">
    <source>
        <dbReference type="SAM" id="MobiDB-lite"/>
    </source>
</evidence>
<evidence type="ECO:0000256" key="2">
    <source>
        <dbReference type="ARBA" id="ARBA00022490"/>
    </source>
</evidence>
<evidence type="ECO:0000256" key="5">
    <source>
        <dbReference type="ARBA" id="ARBA00022691"/>
    </source>
</evidence>
<evidence type="ECO:0000256" key="9">
    <source>
        <dbReference type="ARBA" id="ARBA00045951"/>
    </source>
</evidence>
<keyword evidence="8 11" id="KW-0539">Nucleus</keyword>
<evidence type="ECO:0000256" key="3">
    <source>
        <dbReference type="ARBA" id="ARBA00022603"/>
    </source>
</evidence>
<dbReference type="GO" id="GO:0005759">
    <property type="term" value="C:mitochondrial matrix"/>
    <property type="evidence" value="ECO:0007669"/>
    <property type="project" value="UniProtKB-SubCell"/>
</dbReference>
<keyword evidence="6 11" id="KW-0819">tRNA processing</keyword>
<comment type="similarity">
    <text evidence="1">Belongs to the class I-like SAM-binding methyltransferase superfamily. TRM5/TYW2 family.</text>
</comment>